<keyword evidence="2" id="KW-1133">Transmembrane helix</keyword>
<feature type="compositionally biased region" description="Basic residues" evidence="1">
    <location>
        <begin position="1"/>
        <end position="10"/>
    </location>
</feature>
<sequence>MKQPNQKRPKQTPAPVKRGSKQKVTGDPFFEGQPEQNKPIKHEKVATAAKQSSRRLRRTAQGDVNLRSKVVPIFFKVSFLAAVVFLYFPWGWLFGNSDSKFIEFHSRIRVSLDKRVEFFHDKYFYPLWKTYFTAGIISLSTMVSRGLVHILSFIDTVTELFWHISVFLMEYFKNVIEVLQLFFDRYMLVIGKAITDIEYFKII</sequence>
<organism evidence="3 4">
    <name type="scientific">Thelohanellus kitauei</name>
    <name type="common">Myxosporean</name>
    <dbReference type="NCBI Taxonomy" id="669202"/>
    <lineage>
        <taxon>Eukaryota</taxon>
        <taxon>Metazoa</taxon>
        <taxon>Cnidaria</taxon>
        <taxon>Myxozoa</taxon>
        <taxon>Myxosporea</taxon>
        <taxon>Bivalvulida</taxon>
        <taxon>Platysporina</taxon>
        <taxon>Myxobolidae</taxon>
        <taxon>Thelohanellus</taxon>
    </lineage>
</organism>
<evidence type="ECO:0000256" key="2">
    <source>
        <dbReference type="SAM" id="Phobius"/>
    </source>
</evidence>
<name>A0A0C2JXD7_THEKT</name>
<keyword evidence="2" id="KW-0472">Membrane</keyword>
<feature type="transmembrane region" description="Helical" evidence="2">
    <location>
        <begin position="73"/>
        <end position="93"/>
    </location>
</feature>
<comment type="caution">
    <text evidence="3">The sequence shown here is derived from an EMBL/GenBank/DDBJ whole genome shotgun (WGS) entry which is preliminary data.</text>
</comment>
<keyword evidence="4" id="KW-1185">Reference proteome</keyword>
<dbReference type="Proteomes" id="UP000031668">
    <property type="component" value="Unassembled WGS sequence"/>
</dbReference>
<feature type="region of interest" description="Disordered" evidence="1">
    <location>
        <begin position="1"/>
        <end position="43"/>
    </location>
</feature>
<gene>
    <name evidence="3" type="ORF">RF11_03071</name>
</gene>
<evidence type="ECO:0000256" key="1">
    <source>
        <dbReference type="SAM" id="MobiDB-lite"/>
    </source>
</evidence>
<reference evidence="3 4" key="1">
    <citation type="journal article" date="2014" name="Genome Biol. Evol.">
        <title>The genome of the myxosporean Thelohanellus kitauei shows adaptations to nutrient acquisition within its fish host.</title>
        <authorList>
            <person name="Yang Y."/>
            <person name="Xiong J."/>
            <person name="Zhou Z."/>
            <person name="Huo F."/>
            <person name="Miao W."/>
            <person name="Ran C."/>
            <person name="Liu Y."/>
            <person name="Zhang J."/>
            <person name="Feng J."/>
            <person name="Wang M."/>
            <person name="Wang M."/>
            <person name="Wang L."/>
            <person name="Yao B."/>
        </authorList>
    </citation>
    <scope>NUCLEOTIDE SEQUENCE [LARGE SCALE GENOMIC DNA]</scope>
    <source>
        <strain evidence="3">Wuqing</strain>
    </source>
</reference>
<proteinExistence type="predicted"/>
<evidence type="ECO:0000313" key="3">
    <source>
        <dbReference type="EMBL" id="KII74128.1"/>
    </source>
</evidence>
<feature type="transmembrane region" description="Helical" evidence="2">
    <location>
        <begin position="131"/>
        <end position="154"/>
    </location>
</feature>
<evidence type="ECO:0000313" key="4">
    <source>
        <dbReference type="Proteomes" id="UP000031668"/>
    </source>
</evidence>
<protein>
    <submittedName>
        <fullName evidence="3">Uncharacterized protein</fullName>
    </submittedName>
</protein>
<dbReference type="AlphaFoldDB" id="A0A0C2JXD7"/>
<accession>A0A0C2JXD7</accession>
<dbReference type="EMBL" id="JWZT01000534">
    <property type="protein sequence ID" value="KII74128.1"/>
    <property type="molecule type" value="Genomic_DNA"/>
</dbReference>
<keyword evidence="2" id="KW-0812">Transmembrane</keyword>